<protein>
    <recommendedName>
        <fullName evidence="1">HEPN/Toprim N-terminal domain-containing protein</fullName>
    </recommendedName>
</protein>
<sequence length="333" mass="39214">MGTEIDLNIKNLTISWGKIEIFDNYFWLFDNFIFQRKTNDNSFENQLALSTNLKNVKFRMDHLGWSLKETQAVFDSTLGNAQCKFDLVLNFNILKRVIQNADLNKLNNDYLRNKNYDYGFSDWLKNTIEQDPEYQALVNHYIDQLPNLTDSSNGAELNDNVLSSETDFHFGPEKELEINLEEFLRSLDPNIVLRIFCEKDSNSDLELNWFCYDLIANGWATEDEIKYIDPRFYRIEHNKLYGKLQRYAIVVDGVDDTIQGMDNWLKAKGIKVFRKDYIKMKRNNKFNCHYTAPTFIRNTIDHPENELNSFENEDLINSVNVMLHIIKINNSSC</sequence>
<organism evidence="2 3">
    <name type="scientific">Oenococcus oeni ATCC BAA-1163</name>
    <dbReference type="NCBI Taxonomy" id="379360"/>
    <lineage>
        <taxon>Bacteria</taxon>
        <taxon>Bacillati</taxon>
        <taxon>Bacillota</taxon>
        <taxon>Bacilli</taxon>
        <taxon>Lactobacillales</taxon>
        <taxon>Lactobacillaceae</taxon>
        <taxon>Oenococcus</taxon>
    </lineage>
</organism>
<dbReference type="HOGENOM" id="CLU_948975_0_0_9"/>
<evidence type="ECO:0000259" key="1">
    <source>
        <dbReference type="Pfam" id="PF18871"/>
    </source>
</evidence>
<evidence type="ECO:0000313" key="3">
    <source>
        <dbReference type="Proteomes" id="UP000003346"/>
    </source>
</evidence>
<proteinExistence type="predicted"/>
<feature type="domain" description="HEPN/Toprim N-terminal" evidence="1">
    <location>
        <begin position="1"/>
        <end position="225"/>
    </location>
</feature>
<gene>
    <name evidence="2" type="ORF">OENOO_62049</name>
</gene>
<name>A0NK99_OENOE</name>
<reference evidence="2 3" key="1">
    <citation type="submission" date="2006-11" db="EMBL/GenBank/DDBJ databases">
        <authorList>
            <consortium name="Laboratoire de Microbiologie (Universite Bourgogne)"/>
            <consortium name="GENOME Express"/>
            <consortium name="UMR Oenologie Ampelologie (Universite Bordeaux 2)"/>
            <person name="Guzzo J."/>
        </authorList>
    </citation>
    <scope>NUCLEOTIDE SEQUENCE [LARGE SCALE GENOMIC DNA]</scope>
    <source>
        <strain evidence="2 3">ATCC BAA-1163</strain>
    </source>
</reference>
<dbReference type="AlphaFoldDB" id="A0NK99"/>
<dbReference type="InterPro" id="IPR041487">
    <property type="entry name" value="HEPN/Toprim-NTD1"/>
</dbReference>
<evidence type="ECO:0000313" key="2">
    <source>
        <dbReference type="EMBL" id="EAV39103.1"/>
    </source>
</evidence>
<dbReference type="Pfam" id="PF18871">
    <property type="entry name" value="HEPN_Toprim_N"/>
    <property type="match status" value="1"/>
</dbReference>
<dbReference type="Proteomes" id="UP000003346">
    <property type="component" value="Unassembled WGS sequence"/>
</dbReference>
<dbReference type="EMBL" id="AAUV01000057">
    <property type="protein sequence ID" value="EAV39103.1"/>
    <property type="molecule type" value="Genomic_DNA"/>
</dbReference>
<comment type="caution">
    <text evidence="2">The sequence shown here is derived from an EMBL/GenBank/DDBJ whole genome shotgun (WGS) entry which is preliminary data.</text>
</comment>
<accession>A0NK99</accession>